<accession>A0AAV7QR73</accession>
<evidence type="ECO:0000313" key="1">
    <source>
        <dbReference type="EMBL" id="KAJ1142964.1"/>
    </source>
</evidence>
<dbReference type="EMBL" id="JANPWB010000010">
    <property type="protein sequence ID" value="KAJ1142964.1"/>
    <property type="molecule type" value="Genomic_DNA"/>
</dbReference>
<gene>
    <name evidence="1" type="ORF">NDU88_009276</name>
</gene>
<organism evidence="1 2">
    <name type="scientific">Pleurodeles waltl</name>
    <name type="common">Iberian ribbed newt</name>
    <dbReference type="NCBI Taxonomy" id="8319"/>
    <lineage>
        <taxon>Eukaryota</taxon>
        <taxon>Metazoa</taxon>
        <taxon>Chordata</taxon>
        <taxon>Craniata</taxon>
        <taxon>Vertebrata</taxon>
        <taxon>Euteleostomi</taxon>
        <taxon>Amphibia</taxon>
        <taxon>Batrachia</taxon>
        <taxon>Caudata</taxon>
        <taxon>Salamandroidea</taxon>
        <taxon>Salamandridae</taxon>
        <taxon>Pleurodelinae</taxon>
        <taxon>Pleurodeles</taxon>
    </lineage>
</organism>
<name>A0AAV7QR73_PLEWA</name>
<evidence type="ECO:0000313" key="2">
    <source>
        <dbReference type="Proteomes" id="UP001066276"/>
    </source>
</evidence>
<keyword evidence="2" id="KW-1185">Reference proteome</keyword>
<proteinExistence type="predicted"/>
<dbReference type="Proteomes" id="UP001066276">
    <property type="component" value="Chromosome 6"/>
</dbReference>
<protein>
    <submittedName>
        <fullName evidence="1">Uncharacterized protein</fullName>
    </submittedName>
</protein>
<dbReference type="AlphaFoldDB" id="A0AAV7QR73"/>
<sequence>MHRSRHPHGTFCLTRLLTREPWQRTPPTLEEEEAVPALWAFLGPTRPSQAAVPGTRTLAVTSDWDDRLLSPKPAVSQAAQIEGARGTSHPGSCPCNPAQTIYHGGDKATKLLAWLDKRDEERMWVREIVDNDVVTRVSNDAIAEAFVIYYVGVYDSETHMSGED</sequence>
<reference evidence="1" key="1">
    <citation type="journal article" date="2022" name="bioRxiv">
        <title>Sequencing and chromosome-scale assembly of the giantPleurodeles waltlgenome.</title>
        <authorList>
            <person name="Brown T."/>
            <person name="Elewa A."/>
            <person name="Iarovenko S."/>
            <person name="Subramanian E."/>
            <person name="Araus A.J."/>
            <person name="Petzold A."/>
            <person name="Susuki M."/>
            <person name="Suzuki K.-i.T."/>
            <person name="Hayashi T."/>
            <person name="Toyoda A."/>
            <person name="Oliveira C."/>
            <person name="Osipova E."/>
            <person name="Leigh N.D."/>
            <person name="Simon A."/>
            <person name="Yun M.H."/>
        </authorList>
    </citation>
    <scope>NUCLEOTIDE SEQUENCE</scope>
    <source>
        <strain evidence="1">20211129_DDA</strain>
        <tissue evidence="1">Liver</tissue>
    </source>
</reference>
<comment type="caution">
    <text evidence="1">The sequence shown here is derived from an EMBL/GenBank/DDBJ whole genome shotgun (WGS) entry which is preliminary data.</text>
</comment>